<reference evidence="1" key="1">
    <citation type="journal article" date="2023" name="IScience">
        <title>Live-bearing cockroach genome reveals convergent evolutionary mechanisms linked to viviparity in insects and beyond.</title>
        <authorList>
            <person name="Fouks B."/>
            <person name="Harrison M.C."/>
            <person name="Mikhailova A.A."/>
            <person name="Marchal E."/>
            <person name="English S."/>
            <person name="Carruthers M."/>
            <person name="Jennings E.C."/>
            <person name="Chiamaka E.L."/>
            <person name="Frigard R.A."/>
            <person name="Pippel M."/>
            <person name="Attardo G.M."/>
            <person name="Benoit J.B."/>
            <person name="Bornberg-Bauer E."/>
            <person name="Tobe S.S."/>
        </authorList>
    </citation>
    <scope>NUCLEOTIDE SEQUENCE</scope>
    <source>
        <strain evidence="1">Stay&amp;Tobe</strain>
    </source>
</reference>
<sequence>VSFPASFPFPAVVFSTSPHIRYCPCSNSYYSLSIIFVFNKTRRLITRDIIDIKSYMFKSLL</sequence>
<name>A0AAD7ZGM7_DIPPU</name>
<feature type="non-terminal residue" evidence="1">
    <location>
        <position position="1"/>
    </location>
</feature>
<dbReference type="Proteomes" id="UP001233999">
    <property type="component" value="Unassembled WGS sequence"/>
</dbReference>
<accession>A0AAD7ZGM7</accession>
<reference evidence="1" key="2">
    <citation type="submission" date="2023-05" db="EMBL/GenBank/DDBJ databases">
        <authorList>
            <person name="Fouks B."/>
        </authorList>
    </citation>
    <scope>NUCLEOTIDE SEQUENCE</scope>
    <source>
        <strain evidence="1">Stay&amp;Tobe</strain>
        <tissue evidence="1">Testes</tissue>
    </source>
</reference>
<dbReference type="AlphaFoldDB" id="A0AAD7ZGM7"/>
<protein>
    <submittedName>
        <fullName evidence="1">Uncharacterized protein</fullName>
    </submittedName>
</protein>
<dbReference type="EMBL" id="JASPKZ010008378">
    <property type="protein sequence ID" value="KAJ9579767.1"/>
    <property type="molecule type" value="Genomic_DNA"/>
</dbReference>
<evidence type="ECO:0000313" key="2">
    <source>
        <dbReference type="Proteomes" id="UP001233999"/>
    </source>
</evidence>
<keyword evidence="2" id="KW-1185">Reference proteome</keyword>
<organism evidence="1 2">
    <name type="scientific">Diploptera punctata</name>
    <name type="common">Pacific beetle cockroach</name>
    <dbReference type="NCBI Taxonomy" id="6984"/>
    <lineage>
        <taxon>Eukaryota</taxon>
        <taxon>Metazoa</taxon>
        <taxon>Ecdysozoa</taxon>
        <taxon>Arthropoda</taxon>
        <taxon>Hexapoda</taxon>
        <taxon>Insecta</taxon>
        <taxon>Pterygota</taxon>
        <taxon>Neoptera</taxon>
        <taxon>Polyneoptera</taxon>
        <taxon>Dictyoptera</taxon>
        <taxon>Blattodea</taxon>
        <taxon>Blaberoidea</taxon>
        <taxon>Blaberidae</taxon>
        <taxon>Diplopterinae</taxon>
        <taxon>Diploptera</taxon>
    </lineage>
</organism>
<feature type="non-terminal residue" evidence="1">
    <location>
        <position position="61"/>
    </location>
</feature>
<gene>
    <name evidence="1" type="ORF">L9F63_004604</name>
</gene>
<comment type="caution">
    <text evidence="1">The sequence shown here is derived from an EMBL/GenBank/DDBJ whole genome shotgun (WGS) entry which is preliminary data.</text>
</comment>
<evidence type="ECO:0000313" key="1">
    <source>
        <dbReference type="EMBL" id="KAJ9579767.1"/>
    </source>
</evidence>
<proteinExistence type="predicted"/>